<evidence type="ECO:0000313" key="3">
    <source>
        <dbReference type="Proteomes" id="UP000248916"/>
    </source>
</evidence>
<accession>A0A2W7NK58</accession>
<reference evidence="2 3" key="1">
    <citation type="submission" date="2018-06" db="EMBL/GenBank/DDBJ databases">
        <title>Genomic Encyclopedia of Archaeal and Bacterial Type Strains, Phase II (KMG-II): from individual species to whole genera.</title>
        <authorList>
            <person name="Goeker M."/>
        </authorList>
    </citation>
    <scope>NUCLEOTIDE SEQUENCE [LARGE SCALE GENOMIC DNA]</scope>
    <source>
        <strain evidence="2 3">DSM 22009</strain>
    </source>
</reference>
<name>A0A2W7NK58_9RHOB</name>
<dbReference type="PANTHER" id="PTHR33840:SF1">
    <property type="entry name" value="TLE1 PHOSPHOLIPASE DOMAIN-CONTAINING PROTEIN"/>
    <property type="match status" value="1"/>
</dbReference>
<sequence length="402" mass="43395">MKRIAILCDGTWNRFDSRTPTNVVRLAQLLSPTDPEGVTQVPVYLNGVGAGVGATGASRLADRVLGGALGWGLLENVVEAYRQLVFLYEPGDEIFIFGFSRGAYTARSLTGFIRSTGIIGRDDLTLIPRAVRRYRSKGGENLAPGSDESHEFRAQTMRSCVATSRGELDWRRRNDAPDVPLLRVAYLGVWDSVGALGVPRDVPLLGNWTARKYEFHDARLSGMVKSARHAVALDETRRAFEPTCWTNIADLNTAAGASGTCPYQELYFAGDHGSIGGGGNITALSSIALGWIVEGAQAAGLAFDASRLEALVREGDPFGPLRCSSIPPSGIADWITRIRPRPRTGPTSCDAVHSSVLERFYGRPGIEAAELYRPRSLRAIEEKLASLYANAGSVTLNEGQGI</sequence>
<comment type="caution">
    <text evidence="2">The sequence shown here is derived from an EMBL/GenBank/DDBJ whole genome shotgun (WGS) entry which is preliminary data.</text>
</comment>
<dbReference type="Pfam" id="PF09994">
    <property type="entry name" value="T6SS_Tle1-like_cat"/>
    <property type="match status" value="1"/>
</dbReference>
<dbReference type="AlphaFoldDB" id="A0A2W7NK58"/>
<dbReference type="EMBL" id="QKZL01000030">
    <property type="protein sequence ID" value="PZX11692.1"/>
    <property type="molecule type" value="Genomic_DNA"/>
</dbReference>
<feature type="domain" description="T6SS Phospholipase effector Tle1-like catalytic" evidence="1">
    <location>
        <begin position="2"/>
        <end position="294"/>
    </location>
</feature>
<gene>
    <name evidence="2" type="ORF">LX81_03870</name>
</gene>
<organism evidence="2 3">
    <name type="scientific">Palleronia aestuarii</name>
    <dbReference type="NCBI Taxonomy" id="568105"/>
    <lineage>
        <taxon>Bacteria</taxon>
        <taxon>Pseudomonadati</taxon>
        <taxon>Pseudomonadota</taxon>
        <taxon>Alphaproteobacteria</taxon>
        <taxon>Rhodobacterales</taxon>
        <taxon>Roseobacteraceae</taxon>
        <taxon>Palleronia</taxon>
    </lineage>
</organism>
<protein>
    <submittedName>
        <fullName evidence="2">Uncharacterized protein (DUF2235 family)</fullName>
    </submittedName>
</protein>
<evidence type="ECO:0000259" key="1">
    <source>
        <dbReference type="Pfam" id="PF09994"/>
    </source>
</evidence>
<dbReference type="Proteomes" id="UP000248916">
    <property type="component" value="Unassembled WGS sequence"/>
</dbReference>
<keyword evidence="3" id="KW-1185">Reference proteome</keyword>
<dbReference type="InterPro" id="IPR018712">
    <property type="entry name" value="Tle1-like_cat"/>
</dbReference>
<proteinExistence type="predicted"/>
<dbReference type="RefSeq" id="WP_170134035.1">
    <property type="nucleotide sequence ID" value="NZ_QKZL01000030.1"/>
</dbReference>
<dbReference type="PANTHER" id="PTHR33840">
    <property type="match status" value="1"/>
</dbReference>
<evidence type="ECO:0000313" key="2">
    <source>
        <dbReference type="EMBL" id="PZX11692.1"/>
    </source>
</evidence>